<evidence type="ECO:0000256" key="10">
    <source>
        <dbReference type="ARBA" id="ARBA00057821"/>
    </source>
</evidence>
<dbReference type="GO" id="GO:0001018">
    <property type="term" value="F:mitochondrial promoter sequence-specific DNA binding"/>
    <property type="evidence" value="ECO:0007669"/>
    <property type="project" value="TreeGrafter"/>
</dbReference>
<gene>
    <name evidence="15" type="ORF">R5R35_004257</name>
</gene>
<keyword evidence="7" id="KW-0496">Mitochondrion</keyword>
<evidence type="ECO:0000256" key="12">
    <source>
        <dbReference type="PROSITE-ProRule" id="PRU00708"/>
    </source>
</evidence>
<dbReference type="PROSITE" id="PS51375">
    <property type="entry name" value="PPR"/>
    <property type="match status" value="1"/>
</dbReference>
<evidence type="ECO:0000256" key="7">
    <source>
        <dbReference type="ARBA" id="ARBA00023128"/>
    </source>
</evidence>
<keyword evidence="6" id="KW-0809">Transit peptide</keyword>
<evidence type="ECO:0000256" key="2">
    <source>
        <dbReference type="ARBA" id="ARBA00009493"/>
    </source>
</evidence>
<comment type="subcellular location">
    <subcellularLocation>
        <location evidence="1">Mitochondrion</location>
    </subcellularLocation>
</comment>
<dbReference type="InterPro" id="IPR046950">
    <property type="entry name" value="DNA-dir_Rpol_C_phage-type"/>
</dbReference>
<dbReference type="EMBL" id="JAZDUA010000018">
    <property type="protein sequence ID" value="KAK7872944.1"/>
    <property type="molecule type" value="Genomic_DNA"/>
</dbReference>
<dbReference type="FunFam" id="1.10.1320.10:FF:000002">
    <property type="entry name" value="DNA-directed RNA polymerase"/>
    <property type="match status" value="1"/>
</dbReference>
<feature type="domain" description="DNA-directed RNA polymerase N-terminal" evidence="14">
    <location>
        <begin position="514"/>
        <end position="832"/>
    </location>
</feature>
<comment type="caution">
    <text evidence="15">The sequence shown here is derived from an EMBL/GenBank/DDBJ whole genome shotgun (WGS) entry which is preliminary data.</text>
</comment>
<evidence type="ECO:0000256" key="1">
    <source>
        <dbReference type="ARBA" id="ARBA00004173"/>
    </source>
</evidence>
<accession>A0AAN9VWL3</accession>
<dbReference type="InterPro" id="IPR043502">
    <property type="entry name" value="DNA/RNA_pol_sf"/>
</dbReference>
<dbReference type="Gene3D" id="1.10.150.20">
    <property type="entry name" value="5' to 3' exonuclease, C-terminal subdomain"/>
    <property type="match status" value="1"/>
</dbReference>
<dbReference type="PANTHER" id="PTHR10102">
    <property type="entry name" value="DNA-DIRECTED RNA POLYMERASE, MITOCHONDRIAL"/>
    <property type="match status" value="1"/>
</dbReference>
<reference evidence="15 16" key="1">
    <citation type="submission" date="2024-03" db="EMBL/GenBank/DDBJ databases">
        <title>The genome assembly and annotation of the cricket Gryllus longicercus Weissman &amp; Gray.</title>
        <authorList>
            <person name="Szrajer S."/>
            <person name="Gray D."/>
            <person name="Ylla G."/>
        </authorList>
    </citation>
    <scope>NUCLEOTIDE SEQUENCE [LARGE SCALE GENOMIC DNA]</scope>
    <source>
        <strain evidence="15">DAG 2021-001</strain>
        <tissue evidence="15">Whole body minus gut</tissue>
    </source>
</reference>
<dbReference type="SMART" id="SM01311">
    <property type="entry name" value="RPOL_N"/>
    <property type="match status" value="1"/>
</dbReference>
<comment type="subunit">
    <text evidence="11">Homodimer. Component of the mitochondrial transcription initiation complex, composed at least of TFB2M, TFAM and POLRMT. In this complex TFAM recruits POLRMT to the promoter whereas TFB2M induces structural changes in POLRMT to enable promoter opening and trapping of the DNA non-template strand. Upon metabolic stress, forms a complex composed of FOXO3, SIRT3 and mitochondrial RNA polymerase POLRMT; the complex is recruited to mtDNA in a SIRT3-dependent manner. Also forms a complex composed of FOXO3, SIRT3, TFAM and POLRMT. Interacts with TFB1M and TFB2M, leading to the stimulation of transcription. Interacts with TEFM. Interacts with MTRES1.</text>
</comment>
<feature type="repeat" description="PPR" evidence="12">
    <location>
        <begin position="367"/>
        <end position="401"/>
    </location>
</feature>
<keyword evidence="16" id="KW-1185">Reference proteome</keyword>
<dbReference type="SUPFAM" id="SSF56672">
    <property type="entry name" value="DNA/RNA polymerases"/>
    <property type="match status" value="1"/>
</dbReference>
<dbReference type="Pfam" id="PF14700">
    <property type="entry name" value="RPOL_N"/>
    <property type="match status" value="1"/>
</dbReference>
<dbReference type="GO" id="GO:0003899">
    <property type="term" value="F:DNA-directed RNA polymerase activity"/>
    <property type="evidence" value="ECO:0007669"/>
    <property type="project" value="UniProtKB-EC"/>
</dbReference>
<dbReference type="InterPro" id="IPR037159">
    <property type="entry name" value="RNA_POL_N_sf"/>
</dbReference>
<dbReference type="InterPro" id="IPR029262">
    <property type="entry name" value="RPOL_N"/>
</dbReference>
<evidence type="ECO:0000313" key="16">
    <source>
        <dbReference type="Proteomes" id="UP001378592"/>
    </source>
</evidence>
<comment type="similarity">
    <text evidence="2 13">Belongs to the phage and mitochondrial RNA polymerase family.</text>
</comment>
<evidence type="ECO:0000313" key="15">
    <source>
        <dbReference type="EMBL" id="KAK7872944.1"/>
    </source>
</evidence>
<dbReference type="GO" id="GO:0006390">
    <property type="term" value="P:mitochondrial transcription"/>
    <property type="evidence" value="ECO:0007669"/>
    <property type="project" value="TreeGrafter"/>
</dbReference>
<evidence type="ECO:0000256" key="8">
    <source>
        <dbReference type="ARBA" id="ARBA00023163"/>
    </source>
</evidence>
<keyword evidence="4 13" id="KW-0808">Transferase</keyword>
<comment type="catalytic activity">
    <reaction evidence="9 13">
        <text>RNA(n) + a ribonucleoside 5'-triphosphate = RNA(n+1) + diphosphate</text>
        <dbReference type="Rhea" id="RHEA:21248"/>
        <dbReference type="Rhea" id="RHEA-COMP:14527"/>
        <dbReference type="Rhea" id="RHEA-COMP:17342"/>
        <dbReference type="ChEBI" id="CHEBI:33019"/>
        <dbReference type="ChEBI" id="CHEBI:61557"/>
        <dbReference type="ChEBI" id="CHEBI:140395"/>
        <dbReference type="EC" id="2.7.7.6"/>
    </reaction>
</comment>
<dbReference type="InterPro" id="IPR011990">
    <property type="entry name" value="TPR-like_helical_dom_sf"/>
</dbReference>
<dbReference type="InterPro" id="IPR002885">
    <property type="entry name" value="PPR_rpt"/>
</dbReference>
<dbReference type="PROSITE" id="PS00489">
    <property type="entry name" value="RNA_POL_PHAGE_2"/>
    <property type="match status" value="1"/>
</dbReference>
<evidence type="ECO:0000256" key="13">
    <source>
        <dbReference type="RuleBase" id="RU003805"/>
    </source>
</evidence>
<dbReference type="NCBIfam" id="TIGR00756">
    <property type="entry name" value="PPR"/>
    <property type="match status" value="1"/>
</dbReference>
<comment type="function">
    <text evidence="13">DNA-dependent RNA polymerase catalyzes the transcription of DNA into RNA using the four ribonucleoside triphosphates as substrates.</text>
</comment>
<dbReference type="Gene3D" id="1.10.287.280">
    <property type="match status" value="1"/>
</dbReference>
<dbReference type="Gene3D" id="1.25.40.10">
    <property type="entry name" value="Tetratricopeptide repeat domain"/>
    <property type="match status" value="1"/>
</dbReference>
<evidence type="ECO:0000256" key="6">
    <source>
        <dbReference type="ARBA" id="ARBA00022946"/>
    </source>
</evidence>
<name>A0AAN9VWL3_9ORTH</name>
<organism evidence="15 16">
    <name type="scientific">Gryllus longicercus</name>
    <dbReference type="NCBI Taxonomy" id="2509291"/>
    <lineage>
        <taxon>Eukaryota</taxon>
        <taxon>Metazoa</taxon>
        <taxon>Ecdysozoa</taxon>
        <taxon>Arthropoda</taxon>
        <taxon>Hexapoda</taxon>
        <taxon>Insecta</taxon>
        <taxon>Pterygota</taxon>
        <taxon>Neoptera</taxon>
        <taxon>Polyneoptera</taxon>
        <taxon>Orthoptera</taxon>
        <taxon>Ensifera</taxon>
        <taxon>Gryllidea</taxon>
        <taxon>Grylloidea</taxon>
        <taxon>Gryllidae</taxon>
        <taxon>Gryllinae</taxon>
        <taxon>Gryllus</taxon>
    </lineage>
</organism>
<keyword evidence="5 13" id="KW-0548">Nucleotidyltransferase</keyword>
<proteinExistence type="inferred from homology"/>
<dbReference type="GO" id="GO:0071897">
    <property type="term" value="P:DNA biosynthetic process"/>
    <property type="evidence" value="ECO:0007669"/>
    <property type="project" value="UniProtKB-ARBA"/>
</dbReference>
<dbReference type="Proteomes" id="UP001378592">
    <property type="component" value="Unassembled WGS sequence"/>
</dbReference>
<evidence type="ECO:0000256" key="9">
    <source>
        <dbReference type="ARBA" id="ARBA00048552"/>
    </source>
</evidence>
<dbReference type="GO" id="GO:0034245">
    <property type="term" value="C:mitochondrial DNA-directed RNA polymerase complex"/>
    <property type="evidence" value="ECO:0007669"/>
    <property type="project" value="TreeGrafter"/>
</dbReference>
<dbReference type="FunFam" id="1.10.150.20:FF:000031">
    <property type="entry name" value="DNA-directed RNA polymerase"/>
    <property type="match status" value="1"/>
</dbReference>
<comment type="function">
    <text evidence="10">DNA-dependent RNA polymerase catalyzes the transcription of mitochondrial DNA into RNA using the four ribonucleoside triphosphates as substrates. Component of the mitochondrial transcription initiation complex, composed at least of TFB2M, TFAM and POLRMT that is required for basal transcription of mitochondrial DNA. In this complex, TFAM recruits POLRMT to a specific promoter whereas TFB2M induces structural changes in POLRMT to enable promoter opening and trapping of the DNA non-template strand. Has DNA primase activity. Catalyzes the synthesis of short RNA primers that are necessary for the initiation of lagging-strand DNA synthesis from the origin of light-strand DNA replication (OriL).</text>
</comment>
<evidence type="ECO:0000256" key="11">
    <source>
        <dbReference type="ARBA" id="ARBA00063316"/>
    </source>
</evidence>
<dbReference type="InterPro" id="IPR002092">
    <property type="entry name" value="DNA-dir_Rpol_phage-type"/>
</dbReference>
<evidence type="ECO:0000256" key="5">
    <source>
        <dbReference type="ARBA" id="ARBA00022695"/>
    </source>
</evidence>
<keyword evidence="8 13" id="KW-0804">Transcription</keyword>
<dbReference type="FunFam" id="1.10.287.280:FF:000001">
    <property type="entry name" value="DNA-directed RNA polymerase"/>
    <property type="match status" value="1"/>
</dbReference>
<evidence type="ECO:0000259" key="14">
    <source>
        <dbReference type="SMART" id="SM01311"/>
    </source>
</evidence>
<keyword evidence="3 13" id="KW-0240">DNA-directed RNA polymerase</keyword>
<sequence>MYRLLKLRKLSSCNSQVVSFPVNSNFLTRTCAFCNHNFVLRAPRDGTISLVQSSRMQSTNTKAVMHALSKKKKRKPRKKYAELLEVTEDASSQTKASVSKLSSKHLSLLAEQPDIDLNELFQLKKLKIHSNDKLESKSKQQQGAVLFIPPDMDADRVSAIVLTSAIPASCLQGNSQEESSSNKSFENNLRENACDSMSQSIVSCSNVESLNNIHPVKHHFIPSPDDMTRDIGVSIDDPVLRSKLLEDLNNSPDQVLLLKGNVLEDQYEFQPDVAEADVEHVDVPIESKKRKCGNRVKKSKDAVAKDLAAKLKRKELELKGRSESLTRGVAAYIDICVSCGFLNRALSTLHFYRSRRRNMSNLPKFIDARPYNTLLQGFSGKGNLNKVKDILRMMEEDKINWTLQTYASAFECVGRLQKSVTHKSLLQNWLESMKNAGWSPNDLMSKTLFVADQREVVLNAIQFVLPCFEPEYAPPDTCYSCELLRELNNPVKKQPYKSPSESVMSREDLLAAAREQLALENCDHIKVKSIEKREDCAETVKYYRDKLSESEVVWREVLTHALRREMEVLRAQHRSFQSQSQLNLYPFLRILDPKIYVDLLMKEIRRLAEGSETFSPTTNQLYRNLGSQIMSRYEIEYKRSMGVLGQIENVYEKYCDWYANPTGPACNPREQWQMLVHENSTGPSMDIEKKQWPNTVLVGVGKFLYGLLLRDVKIDVNIMKPNSENKHLLPAFYTLFRNHGRVLKEEIKPHPALARLFRSACLEDLVFDVNLVPMLSPPVPWTYASSGSGGYLMAHADLVRLPYLAFQQKMEMEKSKPNDLYPSLDALNQLGSVPWEVNNPVLDVVIEVFNRGGSTRLDIPQPPTACPQPTPLTSQMTREERVKAFQERIILRRRRAEMYSLWCDSLYRLSLANHYRKRVFWLPHNMDFRGRVYPCPPHLNHLGSDMARSLLQFAQGQPLGPKGLDWLMIHLINLTGLMKREPLEQRLAFAKSILPKILNSADNPLTGEMWWAENEEPWQVLATCMEIARAVKSGDPETYLSKFPVHQDGSCNGLQHYAALGRDSAGAESVNLAPAVCPQDVYSCVAALVERERSKDAASGVKIAQILDGFVRRKVIKQTVMTTVYGVTRYGARLQIARQLKDIEDFPKEYVWHGSSYLVVKTFDSLREMFTSTKEIQDWFTECARYIAQIRGENVEWITPLGLPVVQPYVRFIRRPDYQNKSQKLNEHFTMDMFEKPNVMKQKNAFPPNFIHSLDSSHMMLTSLFCERAGITFVSVHDCYWTHPCTVDIMNKICREQFVALHSQPILKDLSKFLYEKFGYSGSVENAPPGWQELNTLLKQLPSTGDFDLENVLKSIYFFS</sequence>
<protein>
    <recommendedName>
        <fullName evidence="13">DNA-directed RNA polymerase</fullName>
        <ecNumber evidence="13">2.7.7.6</ecNumber>
    </recommendedName>
</protein>
<dbReference type="EC" id="2.7.7.6" evidence="13"/>
<dbReference type="Pfam" id="PF00940">
    <property type="entry name" value="RNA_pol"/>
    <property type="match status" value="1"/>
</dbReference>
<evidence type="ECO:0000256" key="4">
    <source>
        <dbReference type="ARBA" id="ARBA00022679"/>
    </source>
</evidence>
<dbReference type="Gene3D" id="1.10.1320.10">
    <property type="entry name" value="DNA-directed RNA polymerase, N-terminal domain"/>
    <property type="match status" value="1"/>
</dbReference>
<evidence type="ECO:0000256" key="3">
    <source>
        <dbReference type="ARBA" id="ARBA00022478"/>
    </source>
</evidence>
<dbReference type="PANTHER" id="PTHR10102:SF0">
    <property type="entry name" value="DNA-DIRECTED RNA POLYMERASE, MITOCHONDRIAL"/>
    <property type="match status" value="1"/>
</dbReference>
<dbReference type="PROSITE" id="PS00900">
    <property type="entry name" value="RNA_POL_PHAGE_1"/>
    <property type="match status" value="1"/>
</dbReference>